<dbReference type="CDD" id="cd07505">
    <property type="entry name" value="HAD_BPGM-like"/>
    <property type="match status" value="1"/>
</dbReference>
<accession>A0A4S3AZR9</accession>
<gene>
    <name evidence="1" type="ORF">ESZ54_11180</name>
</gene>
<dbReference type="NCBIfam" id="TIGR01509">
    <property type="entry name" value="HAD-SF-IA-v3"/>
    <property type="match status" value="1"/>
</dbReference>
<keyword evidence="2" id="KW-1185">Reference proteome</keyword>
<comment type="caution">
    <text evidence="1">The sequence shown here is derived from an EMBL/GenBank/DDBJ whole genome shotgun (WGS) entry which is preliminary data.</text>
</comment>
<organism evidence="1 2">
    <name type="scientific">Vagococcus silagei</name>
    <dbReference type="NCBI Taxonomy" id="2508885"/>
    <lineage>
        <taxon>Bacteria</taxon>
        <taxon>Bacillati</taxon>
        <taxon>Bacillota</taxon>
        <taxon>Bacilli</taxon>
        <taxon>Lactobacillales</taxon>
        <taxon>Enterococcaceae</taxon>
        <taxon>Vagococcus</taxon>
    </lineage>
</organism>
<sequence>MKKIKGVLFDMDGLLLDTELVYCRTNIELSEKWGLEGYDAAHYLSELGKGEEQVYHSYFEDFPNTPAENIEGFFKETRASIAREFSEIGVPAKKGAVELLTYLNEQNIPCLIVSSNNRKPIDDLLRNGNLTHFFTDVISADDVTHAKPHPEIVEKAIERLGILPEEGLMLEDSLNGIRASHAAGVPVMMVPDLMQPEAEAKEKTIAIYPSLLEVLDAIKAQQ</sequence>
<dbReference type="OrthoDB" id="9797743at2"/>
<dbReference type="Pfam" id="PF13419">
    <property type="entry name" value="HAD_2"/>
    <property type="match status" value="1"/>
</dbReference>
<dbReference type="AlphaFoldDB" id="A0A4S3AZR9"/>
<dbReference type="EMBL" id="SDGV01000028">
    <property type="protein sequence ID" value="THB60304.1"/>
    <property type="molecule type" value="Genomic_DNA"/>
</dbReference>
<protein>
    <submittedName>
        <fullName evidence="1">HAD family phosphatase</fullName>
    </submittedName>
</protein>
<dbReference type="Gene3D" id="1.10.150.240">
    <property type="entry name" value="Putative phosphatase, domain 2"/>
    <property type="match status" value="1"/>
</dbReference>
<name>A0A4S3AZR9_9ENTE</name>
<dbReference type="PANTHER" id="PTHR18901">
    <property type="entry name" value="2-DEOXYGLUCOSE-6-PHOSPHATE PHOSPHATASE 2"/>
    <property type="match status" value="1"/>
</dbReference>
<dbReference type="Gene3D" id="3.40.50.1000">
    <property type="entry name" value="HAD superfamily/HAD-like"/>
    <property type="match status" value="1"/>
</dbReference>
<dbReference type="InterPro" id="IPR036412">
    <property type="entry name" value="HAD-like_sf"/>
</dbReference>
<dbReference type="SFLD" id="SFLDS00003">
    <property type="entry name" value="Haloacid_Dehalogenase"/>
    <property type="match status" value="1"/>
</dbReference>
<dbReference type="SFLD" id="SFLDG01135">
    <property type="entry name" value="C1.5.6:_HAD__Beta-PGM__Phospha"/>
    <property type="match status" value="1"/>
</dbReference>
<reference evidence="1 2" key="1">
    <citation type="submission" date="2019-01" db="EMBL/GenBank/DDBJ databases">
        <title>Vagococcus silagei sp. nov. isolated from brewer's grain.</title>
        <authorList>
            <person name="Guu J.-R."/>
        </authorList>
    </citation>
    <scope>NUCLEOTIDE SEQUENCE [LARGE SCALE GENOMIC DNA]</scope>
    <source>
        <strain evidence="1 2">2B-2</strain>
    </source>
</reference>
<dbReference type="Proteomes" id="UP000310506">
    <property type="component" value="Unassembled WGS sequence"/>
</dbReference>
<dbReference type="PRINTS" id="PR00413">
    <property type="entry name" value="HADHALOGNASE"/>
</dbReference>
<dbReference type="InterPro" id="IPR041492">
    <property type="entry name" value="HAD_2"/>
</dbReference>
<dbReference type="InterPro" id="IPR023198">
    <property type="entry name" value="PGP-like_dom2"/>
</dbReference>
<evidence type="ECO:0000313" key="2">
    <source>
        <dbReference type="Proteomes" id="UP000310506"/>
    </source>
</evidence>
<dbReference type="InterPro" id="IPR023214">
    <property type="entry name" value="HAD_sf"/>
</dbReference>
<proteinExistence type="predicted"/>
<dbReference type="RefSeq" id="WP_136137740.1">
    <property type="nucleotide sequence ID" value="NZ_SDGV01000028.1"/>
</dbReference>
<evidence type="ECO:0000313" key="1">
    <source>
        <dbReference type="EMBL" id="THB60304.1"/>
    </source>
</evidence>
<dbReference type="SUPFAM" id="SSF56784">
    <property type="entry name" value="HAD-like"/>
    <property type="match status" value="1"/>
</dbReference>
<dbReference type="PANTHER" id="PTHR18901:SF38">
    <property type="entry name" value="PSEUDOURIDINE-5'-PHOSPHATASE"/>
    <property type="match status" value="1"/>
</dbReference>
<dbReference type="InterPro" id="IPR006439">
    <property type="entry name" value="HAD-SF_hydro_IA"/>
</dbReference>
<dbReference type="SFLD" id="SFLDG01129">
    <property type="entry name" value="C1.5:_HAD__Beta-PGM__Phosphata"/>
    <property type="match status" value="1"/>
</dbReference>